<dbReference type="Proteomes" id="UP000600565">
    <property type="component" value="Unassembled WGS sequence"/>
</dbReference>
<protein>
    <submittedName>
        <fullName evidence="1">Uncharacterized protein</fullName>
    </submittedName>
</protein>
<name>A0ABR8XQB6_9BACL</name>
<reference evidence="1 2" key="1">
    <citation type="submission" date="2020-08" db="EMBL/GenBank/DDBJ databases">
        <title>A Genomic Blueprint of the Chicken Gut Microbiome.</title>
        <authorList>
            <person name="Gilroy R."/>
            <person name="Ravi A."/>
            <person name="Getino M."/>
            <person name="Pursley I."/>
            <person name="Horton D.L."/>
            <person name="Alikhan N.-F."/>
            <person name="Baker D."/>
            <person name="Gharbi K."/>
            <person name="Hall N."/>
            <person name="Watson M."/>
            <person name="Adriaenssens E.M."/>
            <person name="Foster-Nyarko E."/>
            <person name="Jarju S."/>
            <person name="Secka A."/>
            <person name="Antonio M."/>
            <person name="Oren A."/>
            <person name="Chaudhuri R."/>
            <person name="La Ragione R.M."/>
            <person name="Hildebrand F."/>
            <person name="Pallen M.J."/>
        </authorList>
    </citation>
    <scope>NUCLEOTIDE SEQUENCE [LARGE SCALE GENOMIC DNA]</scope>
    <source>
        <strain evidence="1 2">Sa1YVA6</strain>
    </source>
</reference>
<comment type="caution">
    <text evidence="1">The sequence shown here is derived from an EMBL/GenBank/DDBJ whole genome shotgun (WGS) entry which is preliminary data.</text>
</comment>
<sequence>MGKVYSAQNVAAYIIYELNEVKEYINACAIQQILADVNVMWQKVFGHSAFSEQTHNLETTGYVIKEVDEEYNIHGSAHILTPAREWFLKYGEFQLVQRPYAVPNYSVKEELVMTKILNAHRLRVYNSVNVAV</sequence>
<proteinExistence type="predicted"/>
<gene>
    <name evidence="1" type="ORF">H9632_13730</name>
</gene>
<accession>A0ABR8XQB6</accession>
<evidence type="ECO:0000313" key="1">
    <source>
        <dbReference type="EMBL" id="MBD8034126.1"/>
    </source>
</evidence>
<dbReference type="RefSeq" id="WP_191704631.1">
    <property type="nucleotide sequence ID" value="NZ_JACSPW010000013.1"/>
</dbReference>
<keyword evidence="2" id="KW-1185">Reference proteome</keyword>
<dbReference type="EMBL" id="JACSPW010000013">
    <property type="protein sequence ID" value="MBD8034126.1"/>
    <property type="molecule type" value="Genomic_DNA"/>
</dbReference>
<organism evidence="1 2">
    <name type="scientific">Solibacillus merdavium</name>
    <dbReference type="NCBI Taxonomy" id="2762218"/>
    <lineage>
        <taxon>Bacteria</taxon>
        <taxon>Bacillati</taxon>
        <taxon>Bacillota</taxon>
        <taxon>Bacilli</taxon>
        <taxon>Bacillales</taxon>
        <taxon>Caryophanaceae</taxon>
        <taxon>Solibacillus</taxon>
    </lineage>
</organism>
<evidence type="ECO:0000313" key="2">
    <source>
        <dbReference type="Proteomes" id="UP000600565"/>
    </source>
</evidence>